<dbReference type="AlphaFoldDB" id="A0A231UW78"/>
<feature type="domain" description="Heparan-alpha-glucosaminide N-acetyltransferase catalytic" evidence="3">
    <location>
        <begin position="12"/>
        <end position="234"/>
    </location>
</feature>
<feature type="transmembrane region" description="Helical" evidence="2">
    <location>
        <begin position="21"/>
        <end position="42"/>
    </location>
</feature>
<evidence type="ECO:0000256" key="1">
    <source>
        <dbReference type="SAM" id="MobiDB-lite"/>
    </source>
</evidence>
<comment type="caution">
    <text evidence="4">The sequence shown here is derived from an EMBL/GenBank/DDBJ whole genome shotgun (WGS) entry which is preliminary data.</text>
</comment>
<evidence type="ECO:0000259" key="3">
    <source>
        <dbReference type="Pfam" id="PF07786"/>
    </source>
</evidence>
<dbReference type="InterPro" id="IPR012429">
    <property type="entry name" value="HGSNAT_cat"/>
</dbReference>
<dbReference type="Pfam" id="PF07786">
    <property type="entry name" value="HGSNAT_cat"/>
    <property type="match status" value="1"/>
</dbReference>
<feature type="transmembrane region" description="Helical" evidence="2">
    <location>
        <begin position="176"/>
        <end position="195"/>
    </location>
</feature>
<feature type="transmembrane region" description="Helical" evidence="2">
    <location>
        <begin position="134"/>
        <end position="151"/>
    </location>
</feature>
<reference evidence="5" key="1">
    <citation type="journal article" date="2017" name="Int. J. Syst. Evol. Microbiol.">
        <title>Notoacmeibacter marinus gen. nov., sp. nov., isolated from the gut of a limpet and proposal of Notoacmeibacteraceae fam. nov. in the order Rhizobiales of the class Alphaproteobacteria.</title>
        <authorList>
            <person name="Huang Z."/>
            <person name="Guo F."/>
            <person name="Lai Q."/>
        </authorList>
    </citation>
    <scope>NUCLEOTIDE SEQUENCE [LARGE SCALE GENOMIC DNA]</scope>
    <source>
        <strain evidence="5">XMTR2A4</strain>
    </source>
</reference>
<keyword evidence="5" id="KW-1185">Reference proteome</keyword>
<sequence>MDSGSIAKRIPRVNTIDVARTVALIAMAIYHFSWDLAIFGYAEADLPQQPGMIIFARCIAGSFIFLAGVSLILAHDGDIRWPAFWKRLLQIALAALAVTIATFFAFPETYIFFGILHLIAAASLLGLLFLRFRWLTMIAIGALFVALPQMFRSEAFNAGPLLWLGLADAPPRSNDYVPLFPWFGIFLFGMAFARIGRERHWFKRLAATRFDAALPGWLAFPGRHSLIVYLVHQPILLGLVWLAATIAPPAITLDDVRAPCERSCLAQAGDATFCTKYCGCILGAMQREGLLYRSAGQGSLTDQQLQFVDEQRTRCVSEVDSERMEPPNRSERPIDKESAR</sequence>
<feature type="transmembrane region" description="Helical" evidence="2">
    <location>
        <begin position="54"/>
        <end position="75"/>
    </location>
</feature>
<evidence type="ECO:0000313" key="4">
    <source>
        <dbReference type="EMBL" id="OXT00160.1"/>
    </source>
</evidence>
<feature type="transmembrane region" description="Helical" evidence="2">
    <location>
        <begin position="110"/>
        <end position="129"/>
    </location>
</feature>
<keyword evidence="2" id="KW-0812">Transmembrane</keyword>
<feature type="region of interest" description="Disordered" evidence="1">
    <location>
        <begin position="317"/>
        <end position="340"/>
    </location>
</feature>
<evidence type="ECO:0000256" key="2">
    <source>
        <dbReference type="SAM" id="Phobius"/>
    </source>
</evidence>
<dbReference type="RefSeq" id="WP_094076984.1">
    <property type="nucleotide sequence ID" value="NZ_NBYO01000002.1"/>
</dbReference>
<organism evidence="4 5">
    <name type="scientific">Notoacmeibacter marinus</name>
    <dbReference type="NCBI Taxonomy" id="1876515"/>
    <lineage>
        <taxon>Bacteria</taxon>
        <taxon>Pseudomonadati</taxon>
        <taxon>Pseudomonadota</taxon>
        <taxon>Alphaproteobacteria</taxon>
        <taxon>Hyphomicrobiales</taxon>
        <taxon>Notoacmeibacteraceae</taxon>
        <taxon>Notoacmeibacter</taxon>
    </lineage>
</organism>
<name>A0A231UW78_9HYPH</name>
<gene>
    <name evidence="4" type="ORF">B7H23_08225</name>
</gene>
<dbReference type="Proteomes" id="UP000215405">
    <property type="component" value="Unassembled WGS sequence"/>
</dbReference>
<keyword evidence="2" id="KW-1133">Transmembrane helix</keyword>
<proteinExistence type="predicted"/>
<protein>
    <recommendedName>
        <fullName evidence="3">Heparan-alpha-glucosaminide N-acetyltransferase catalytic domain-containing protein</fullName>
    </recommendedName>
</protein>
<accession>A0A231UW78</accession>
<dbReference type="EMBL" id="NBYO01000002">
    <property type="protein sequence ID" value="OXT00160.1"/>
    <property type="molecule type" value="Genomic_DNA"/>
</dbReference>
<keyword evidence="2" id="KW-0472">Membrane</keyword>
<evidence type="ECO:0000313" key="5">
    <source>
        <dbReference type="Proteomes" id="UP000215405"/>
    </source>
</evidence>
<feature type="transmembrane region" description="Helical" evidence="2">
    <location>
        <begin position="87"/>
        <end position="104"/>
    </location>
</feature>